<dbReference type="EMBL" id="CP010536">
    <property type="protein sequence ID" value="AJG20893.1"/>
    <property type="molecule type" value="Genomic_DNA"/>
</dbReference>
<dbReference type="PROSITE" id="PS51819">
    <property type="entry name" value="VOC"/>
    <property type="match status" value="1"/>
</dbReference>
<dbReference type="PANTHER" id="PTHR33993">
    <property type="entry name" value="GLYOXALASE-RELATED"/>
    <property type="match status" value="1"/>
</dbReference>
<dbReference type="Gene3D" id="3.10.180.10">
    <property type="entry name" value="2,3-Dihydroxybiphenyl 1,2-Dioxygenase, domain 1"/>
    <property type="match status" value="1"/>
</dbReference>
<evidence type="ECO:0000313" key="3">
    <source>
        <dbReference type="Proteomes" id="UP000031843"/>
    </source>
</evidence>
<dbReference type="KEGG" id="cbw:RR42_m3527"/>
<keyword evidence="3" id="KW-1185">Reference proteome</keyword>
<proteinExistence type="predicted"/>
<dbReference type="AlphaFoldDB" id="A0A0C4YDB9"/>
<dbReference type="Proteomes" id="UP000031843">
    <property type="component" value="Chromosome main"/>
</dbReference>
<name>A0A0C4YDB9_9BURK</name>
<dbReference type="InterPro" id="IPR037523">
    <property type="entry name" value="VOC_core"/>
</dbReference>
<dbReference type="PANTHER" id="PTHR33993:SF2">
    <property type="entry name" value="VOC DOMAIN-CONTAINING PROTEIN"/>
    <property type="match status" value="1"/>
</dbReference>
<accession>A0A0C4YDB9</accession>
<dbReference type="InterPro" id="IPR029068">
    <property type="entry name" value="Glyas_Bleomycin-R_OHBP_Dase"/>
</dbReference>
<dbReference type="InterPro" id="IPR004360">
    <property type="entry name" value="Glyas_Fos-R_dOase_dom"/>
</dbReference>
<organism evidence="2 3">
    <name type="scientific">Cupriavidus basilensis</name>
    <dbReference type="NCBI Taxonomy" id="68895"/>
    <lineage>
        <taxon>Bacteria</taxon>
        <taxon>Pseudomonadati</taxon>
        <taxon>Pseudomonadota</taxon>
        <taxon>Betaproteobacteria</taxon>
        <taxon>Burkholderiales</taxon>
        <taxon>Burkholderiaceae</taxon>
        <taxon>Cupriavidus</taxon>
    </lineage>
</organism>
<gene>
    <name evidence="2" type="ORF">RR42_m3527</name>
</gene>
<dbReference type="CDD" id="cd07247">
    <property type="entry name" value="SgaA_N_like"/>
    <property type="match status" value="1"/>
</dbReference>
<dbReference type="InterPro" id="IPR052164">
    <property type="entry name" value="Anthracycline_SecMetBiosynth"/>
</dbReference>
<dbReference type="RefSeq" id="WP_173430689.1">
    <property type="nucleotide sequence ID" value="NZ_CP010536.1"/>
</dbReference>
<dbReference type="STRING" id="68895.RR42_m3527"/>
<sequence>MSGLINWLEIPVADMARAIRFYEQAFETTLKRETMAQVDMAIFANHEPGGALVAGEGFRPSADGCLPYLHTPQLTALLARVTAAGGKTVFGPLQLPGDIGHIAHIIDSEGNRVGLHQPLVG</sequence>
<reference evidence="2 3" key="1">
    <citation type="journal article" date="2015" name="Genome Announc.">
        <title>Complete Genome Sequence of Cupriavidus basilensis 4G11, Isolated from the Oak Ridge Field Research Center Site.</title>
        <authorList>
            <person name="Ray J."/>
            <person name="Waters R.J."/>
            <person name="Skerker J.M."/>
            <person name="Kuehl J.V."/>
            <person name="Price M.N."/>
            <person name="Huang J."/>
            <person name="Chakraborty R."/>
            <person name="Arkin A.P."/>
            <person name="Deutschbauer A."/>
        </authorList>
    </citation>
    <scope>NUCLEOTIDE SEQUENCE [LARGE SCALE GENOMIC DNA]</scope>
    <source>
        <strain evidence="2">4G11</strain>
    </source>
</reference>
<evidence type="ECO:0000259" key="1">
    <source>
        <dbReference type="PROSITE" id="PS51819"/>
    </source>
</evidence>
<feature type="domain" description="VOC" evidence="1">
    <location>
        <begin position="4"/>
        <end position="118"/>
    </location>
</feature>
<protein>
    <submittedName>
        <fullName evidence="2">Glyoxalase family protein</fullName>
    </submittedName>
</protein>
<dbReference type="SUPFAM" id="SSF54593">
    <property type="entry name" value="Glyoxalase/Bleomycin resistance protein/Dihydroxybiphenyl dioxygenase"/>
    <property type="match status" value="1"/>
</dbReference>
<evidence type="ECO:0000313" key="2">
    <source>
        <dbReference type="EMBL" id="AJG20893.1"/>
    </source>
</evidence>
<dbReference type="Pfam" id="PF00903">
    <property type="entry name" value="Glyoxalase"/>
    <property type="match status" value="1"/>
</dbReference>